<dbReference type="InterPro" id="IPR011032">
    <property type="entry name" value="GroES-like_sf"/>
</dbReference>
<dbReference type="SUPFAM" id="SSF50129">
    <property type="entry name" value="GroES-like"/>
    <property type="match status" value="2"/>
</dbReference>
<dbReference type="InterPro" id="IPR013149">
    <property type="entry name" value="ADH-like_C"/>
</dbReference>
<keyword evidence="4 6" id="KW-0862">Zinc</keyword>
<dbReference type="Pfam" id="PF08240">
    <property type="entry name" value="ADH_N"/>
    <property type="match status" value="1"/>
</dbReference>
<keyword evidence="3 6" id="KW-0479">Metal-binding</keyword>
<dbReference type="GO" id="GO:0000721">
    <property type="term" value="F:(R,R)-butanediol dehydrogenase activity"/>
    <property type="evidence" value="ECO:0007669"/>
    <property type="project" value="TreeGrafter"/>
</dbReference>
<dbReference type="CDD" id="cd08233">
    <property type="entry name" value="butanediol_DH_like"/>
    <property type="match status" value="1"/>
</dbReference>
<evidence type="ECO:0000313" key="8">
    <source>
        <dbReference type="EMBL" id="KAJ3566980.1"/>
    </source>
</evidence>
<feature type="domain" description="Enoyl reductase (ER)" evidence="7">
    <location>
        <begin position="8"/>
        <end position="371"/>
    </location>
</feature>
<dbReference type="InterPro" id="IPR020843">
    <property type="entry name" value="ER"/>
</dbReference>
<dbReference type="InterPro" id="IPR036291">
    <property type="entry name" value="NAD(P)-bd_dom_sf"/>
</dbReference>
<dbReference type="InterPro" id="IPR013154">
    <property type="entry name" value="ADH-like_N"/>
</dbReference>
<proteinExistence type="inferred from homology"/>
<dbReference type="InterPro" id="IPR002328">
    <property type="entry name" value="ADH_Zn_CS"/>
</dbReference>
<dbReference type="PANTHER" id="PTHR43161">
    <property type="entry name" value="SORBITOL DEHYDROGENASE"/>
    <property type="match status" value="1"/>
</dbReference>
<dbReference type="SMART" id="SM00829">
    <property type="entry name" value="PKS_ER"/>
    <property type="match status" value="1"/>
</dbReference>
<dbReference type="PROSITE" id="PS00059">
    <property type="entry name" value="ADH_ZINC"/>
    <property type="match status" value="1"/>
</dbReference>
<dbReference type="GO" id="GO:0008270">
    <property type="term" value="F:zinc ion binding"/>
    <property type="evidence" value="ECO:0007669"/>
    <property type="project" value="InterPro"/>
</dbReference>
<comment type="cofactor">
    <cofactor evidence="1 6">
        <name>Zn(2+)</name>
        <dbReference type="ChEBI" id="CHEBI:29105"/>
    </cofactor>
</comment>
<evidence type="ECO:0000256" key="5">
    <source>
        <dbReference type="ARBA" id="ARBA00023002"/>
    </source>
</evidence>
<dbReference type="SUPFAM" id="SSF51735">
    <property type="entry name" value="NAD(P)-binding Rossmann-fold domains"/>
    <property type="match status" value="1"/>
</dbReference>
<evidence type="ECO:0000256" key="3">
    <source>
        <dbReference type="ARBA" id="ARBA00022723"/>
    </source>
</evidence>
<keyword evidence="5" id="KW-0560">Oxidoreductase</keyword>
<dbReference type="GO" id="GO:0005737">
    <property type="term" value="C:cytoplasm"/>
    <property type="evidence" value="ECO:0007669"/>
    <property type="project" value="TreeGrafter"/>
</dbReference>
<dbReference type="EMBL" id="JANIEX010000445">
    <property type="protein sequence ID" value="KAJ3566980.1"/>
    <property type="molecule type" value="Genomic_DNA"/>
</dbReference>
<accession>A0AAD5VQM2</accession>
<evidence type="ECO:0000256" key="6">
    <source>
        <dbReference type="RuleBase" id="RU361277"/>
    </source>
</evidence>
<dbReference type="Proteomes" id="UP001213000">
    <property type="component" value="Unassembled WGS sequence"/>
</dbReference>
<reference evidence="8" key="1">
    <citation type="submission" date="2022-07" db="EMBL/GenBank/DDBJ databases">
        <title>Genome Sequence of Leucocoprinus birnbaumii.</title>
        <authorList>
            <person name="Buettner E."/>
        </authorList>
    </citation>
    <scope>NUCLEOTIDE SEQUENCE</scope>
    <source>
        <strain evidence="8">VT141</strain>
    </source>
</reference>
<dbReference type="Pfam" id="PF00107">
    <property type="entry name" value="ADH_zinc_N"/>
    <property type="match status" value="1"/>
</dbReference>
<comment type="caution">
    <text evidence="8">The sequence shown here is derived from an EMBL/GenBank/DDBJ whole genome shotgun (WGS) entry which is preliminary data.</text>
</comment>
<dbReference type="AlphaFoldDB" id="A0AAD5VQM2"/>
<sequence length="375" mass="40938">MKAARFYGVGDVRVEDIPEPVPQEGQVKVKVSLGRLDNYDRNPLDLTYLDLGFRIHQEWKYTLTVCGSDLHAYLAPVPIYASKTPDYVTGETAPVTLGHEFAGTIVEAGPGVDANKWSPGTNVVIEPILSCRKAECFSCSDGHHNICPHVAFIGCSGWGGGLAEYIAVNTLYIHRLPDGIPLEIGACVEPLSIAYHAVKRAKFQPGQTALVAGSGPTPSATVLVSEPASIRREFALQHDATHVFDPTTQDIPTEVKKIVPQGVHVAIDAAGIQATLDSCLLSLRPRGTYLNIAIWEKKATVDINLILVRELNVTGIIGYDHIHEEVLQLLGEGKFKNIEKLITRKIKLDDVVEDGFKRLISEKDKQVKILVSPTL</sequence>
<organism evidence="8 9">
    <name type="scientific">Leucocoprinus birnbaumii</name>
    <dbReference type="NCBI Taxonomy" id="56174"/>
    <lineage>
        <taxon>Eukaryota</taxon>
        <taxon>Fungi</taxon>
        <taxon>Dikarya</taxon>
        <taxon>Basidiomycota</taxon>
        <taxon>Agaricomycotina</taxon>
        <taxon>Agaricomycetes</taxon>
        <taxon>Agaricomycetidae</taxon>
        <taxon>Agaricales</taxon>
        <taxon>Agaricineae</taxon>
        <taxon>Agaricaceae</taxon>
        <taxon>Leucocoprinus</taxon>
    </lineage>
</organism>
<dbReference type="Gene3D" id="3.40.50.720">
    <property type="entry name" value="NAD(P)-binding Rossmann-like Domain"/>
    <property type="match status" value="1"/>
</dbReference>
<dbReference type="Gene3D" id="3.90.180.10">
    <property type="entry name" value="Medium-chain alcohol dehydrogenases, catalytic domain"/>
    <property type="match status" value="1"/>
</dbReference>
<evidence type="ECO:0000259" key="7">
    <source>
        <dbReference type="SMART" id="SM00829"/>
    </source>
</evidence>
<evidence type="ECO:0000256" key="2">
    <source>
        <dbReference type="ARBA" id="ARBA00008072"/>
    </source>
</evidence>
<evidence type="ECO:0000313" key="9">
    <source>
        <dbReference type="Proteomes" id="UP001213000"/>
    </source>
</evidence>
<keyword evidence="9" id="KW-1185">Reference proteome</keyword>
<evidence type="ECO:0000256" key="1">
    <source>
        <dbReference type="ARBA" id="ARBA00001947"/>
    </source>
</evidence>
<protein>
    <recommendedName>
        <fullName evidence="7">Enoyl reductase (ER) domain-containing protein</fullName>
    </recommendedName>
</protein>
<name>A0AAD5VQM2_9AGAR</name>
<evidence type="ECO:0000256" key="4">
    <source>
        <dbReference type="ARBA" id="ARBA00022833"/>
    </source>
</evidence>
<comment type="similarity">
    <text evidence="2 6">Belongs to the zinc-containing alcohol dehydrogenase family.</text>
</comment>
<dbReference type="GO" id="GO:0034079">
    <property type="term" value="P:butanediol biosynthetic process"/>
    <property type="evidence" value="ECO:0007669"/>
    <property type="project" value="TreeGrafter"/>
</dbReference>
<dbReference type="PANTHER" id="PTHR43161:SF23">
    <property type="entry name" value="(R,R)-BUTANEDIOL DEHYDROGENASE-RELATED"/>
    <property type="match status" value="1"/>
</dbReference>
<gene>
    <name evidence="8" type="ORF">NP233_g6658</name>
</gene>